<proteinExistence type="predicted"/>
<dbReference type="InterPro" id="IPR002818">
    <property type="entry name" value="DJ-1/PfpI"/>
</dbReference>
<dbReference type="Gene3D" id="3.40.50.880">
    <property type="match status" value="1"/>
</dbReference>
<feature type="domain" description="HTH araC/xylS-type" evidence="4">
    <location>
        <begin position="246"/>
        <end position="344"/>
    </location>
</feature>
<keyword evidence="1" id="KW-0805">Transcription regulation</keyword>
<reference evidence="5 6" key="1">
    <citation type="submission" date="2024-09" db="EMBL/GenBank/DDBJ databases">
        <authorList>
            <person name="Sun Q."/>
            <person name="Mori K."/>
        </authorList>
    </citation>
    <scope>NUCLEOTIDE SEQUENCE [LARGE SCALE GENOMIC DNA]</scope>
    <source>
        <strain evidence="5 6">ATCC 51285</strain>
    </source>
</reference>
<evidence type="ECO:0000313" key="5">
    <source>
        <dbReference type="EMBL" id="MFB9886690.1"/>
    </source>
</evidence>
<dbReference type="PANTHER" id="PTHR46796">
    <property type="entry name" value="HTH-TYPE TRANSCRIPTIONAL ACTIVATOR RHAS-RELATED"/>
    <property type="match status" value="1"/>
</dbReference>
<dbReference type="Pfam" id="PF01965">
    <property type="entry name" value="DJ-1_PfpI"/>
    <property type="match status" value="1"/>
</dbReference>
<organism evidence="5 6">
    <name type="scientific">Balneatrix alpica</name>
    <dbReference type="NCBI Taxonomy" id="75684"/>
    <lineage>
        <taxon>Bacteria</taxon>
        <taxon>Pseudomonadati</taxon>
        <taxon>Pseudomonadota</taxon>
        <taxon>Gammaproteobacteria</taxon>
        <taxon>Oceanospirillales</taxon>
        <taxon>Balneatrichaceae</taxon>
        <taxon>Balneatrix</taxon>
    </lineage>
</organism>
<evidence type="ECO:0000259" key="4">
    <source>
        <dbReference type="PROSITE" id="PS01124"/>
    </source>
</evidence>
<accession>A0ABV5ZBQ4</accession>
<dbReference type="PANTHER" id="PTHR46796:SF6">
    <property type="entry name" value="ARAC SUBFAMILY"/>
    <property type="match status" value="1"/>
</dbReference>
<name>A0ABV5ZBQ4_9GAMM</name>
<dbReference type="EMBL" id="JBHLZN010000003">
    <property type="protein sequence ID" value="MFB9886690.1"/>
    <property type="molecule type" value="Genomic_DNA"/>
</dbReference>
<dbReference type="SUPFAM" id="SSF52317">
    <property type="entry name" value="Class I glutamine amidotransferase-like"/>
    <property type="match status" value="1"/>
</dbReference>
<dbReference type="PROSITE" id="PS01124">
    <property type="entry name" value="HTH_ARAC_FAMILY_2"/>
    <property type="match status" value="1"/>
</dbReference>
<dbReference type="InterPro" id="IPR018062">
    <property type="entry name" value="HTH_AraC-typ_CS"/>
</dbReference>
<keyword evidence="2" id="KW-0238">DNA-binding</keyword>
<dbReference type="InterPro" id="IPR029062">
    <property type="entry name" value="Class_I_gatase-like"/>
</dbReference>
<dbReference type="SMART" id="SM00342">
    <property type="entry name" value="HTH_ARAC"/>
    <property type="match status" value="1"/>
</dbReference>
<dbReference type="Proteomes" id="UP001589628">
    <property type="component" value="Unassembled WGS sequence"/>
</dbReference>
<dbReference type="Gene3D" id="1.10.10.60">
    <property type="entry name" value="Homeodomain-like"/>
    <property type="match status" value="1"/>
</dbReference>
<evidence type="ECO:0000313" key="6">
    <source>
        <dbReference type="Proteomes" id="UP001589628"/>
    </source>
</evidence>
<keyword evidence="6" id="KW-1185">Reference proteome</keyword>
<protein>
    <submittedName>
        <fullName evidence="5">GlxA family transcriptional regulator</fullName>
    </submittedName>
</protein>
<evidence type="ECO:0000256" key="1">
    <source>
        <dbReference type="ARBA" id="ARBA00023015"/>
    </source>
</evidence>
<dbReference type="Pfam" id="PF12833">
    <property type="entry name" value="HTH_18"/>
    <property type="match status" value="1"/>
</dbReference>
<dbReference type="PROSITE" id="PS00041">
    <property type="entry name" value="HTH_ARAC_FAMILY_1"/>
    <property type="match status" value="1"/>
</dbReference>
<dbReference type="RefSeq" id="WP_035460883.1">
    <property type="nucleotide sequence ID" value="NZ_JBHLZN010000003.1"/>
</dbReference>
<comment type="caution">
    <text evidence="5">The sequence shown here is derived from an EMBL/GenBank/DDBJ whole genome shotgun (WGS) entry which is preliminary data.</text>
</comment>
<sequence length="350" mass="39054">MNASLPHSTPVKASRVKLANRVYISQPGGNQAVTQVALVLLENFSLMAFSAAVDALVTANLVNGAPLYRVVTYSLEPKLVRSDVGIELAADHPLAELGIADTHVLLVCGGYRTSLQLDRLLRKKLQQAAQLKLQLGGLWNGSYYLAQAGVLEGRKVTLHPDNRESYRERFPDSALVRAPYVLDAGVMSCAGSNSALPMMLHFIRAQQGEDCVQAIEEVLDRDRLEPEQDIYIASVLNRPGLPTKLKNVLEIMENNIEDPVSLDELVEYVGMSRRYLERLFVKHLNTSPRRFYLELRLTKARQLIMQSDEPMAAIAVACGFSCMSHFRHAYKTYFGLPPGRARRDRSRLYG</sequence>
<evidence type="ECO:0000256" key="3">
    <source>
        <dbReference type="ARBA" id="ARBA00023163"/>
    </source>
</evidence>
<dbReference type="SUPFAM" id="SSF46689">
    <property type="entry name" value="Homeodomain-like"/>
    <property type="match status" value="2"/>
</dbReference>
<dbReference type="InterPro" id="IPR018060">
    <property type="entry name" value="HTH_AraC"/>
</dbReference>
<dbReference type="InterPro" id="IPR009057">
    <property type="entry name" value="Homeodomain-like_sf"/>
</dbReference>
<dbReference type="InterPro" id="IPR050204">
    <property type="entry name" value="AraC_XylS_family_regulators"/>
</dbReference>
<gene>
    <name evidence="5" type="ORF">ACFFLH_09730</name>
</gene>
<dbReference type="CDD" id="cd03136">
    <property type="entry name" value="GATase1_AraC_ArgR_like"/>
    <property type="match status" value="1"/>
</dbReference>
<keyword evidence="3" id="KW-0804">Transcription</keyword>
<evidence type="ECO:0000256" key="2">
    <source>
        <dbReference type="ARBA" id="ARBA00023125"/>
    </source>
</evidence>